<dbReference type="InterPro" id="IPR039426">
    <property type="entry name" value="TonB-dep_rcpt-like"/>
</dbReference>
<evidence type="ECO:0000256" key="4">
    <source>
        <dbReference type="ARBA" id="ARBA00022692"/>
    </source>
</evidence>
<dbReference type="PANTHER" id="PTHR30069:SF29">
    <property type="entry name" value="HEMOGLOBIN AND HEMOGLOBIN-HAPTOGLOBIN-BINDING PROTEIN 1-RELATED"/>
    <property type="match status" value="1"/>
</dbReference>
<dbReference type="Proteomes" id="UP001597201">
    <property type="component" value="Unassembled WGS sequence"/>
</dbReference>
<comment type="caution">
    <text evidence="14">The sequence shown here is derived from an EMBL/GenBank/DDBJ whole genome shotgun (WGS) entry which is preliminary data.</text>
</comment>
<dbReference type="InterPro" id="IPR036942">
    <property type="entry name" value="Beta-barrel_TonB_sf"/>
</dbReference>
<keyword evidence="4 10" id="KW-0812">Transmembrane</keyword>
<dbReference type="Pfam" id="PF00593">
    <property type="entry name" value="TonB_dep_Rec_b-barrel"/>
    <property type="match status" value="1"/>
</dbReference>
<evidence type="ECO:0000256" key="2">
    <source>
        <dbReference type="ARBA" id="ARBA00022448"/>
    </source>
</evidence>
<evidence type="ECO:0000313" key="15">
    <source>
        <dbReference type="Proteomes" id="UP001597201"/>
    </source>
</evidence>
<dbReference type="InterPro" id="IPR037066">
    <property type="entry name" value="Plug_dom_sf"/>
</dbReference>
<dbReference type="SUPFAM" id="SSF56935">
    <property type="entry name" value="Porins"/>
    <property type="match status" value="1"/>
</dbReference>
<dbReference type="EMBL" id="JBHTMY010000003">
    <property type="protein sequence ID" value="MFD1315713.1"/>
    <property type="molecule type" value="Genomic_DNA"/>
</dbReference>
<reference evidence="15" key="1">
    <citation type="journal article" date="2019" name="Int. J. Syst. Evol. Microbiol.">
        <title>The Global Catalogue of Microorganisms (GCM) 10K type strain sequencing project: providing services to taxonomists for standard genome sequencing and annotation.</title>
        <authorList>
            <consortium name="The Broad Institute Genomics Platform"/>
            <consortium name="The Broad Institute Genome Sequencing Center for Infectious Disease"/>
            <person name="Wu L."/>
            <person name="Ma J."/>
        </authorList>
    </citation>
    <scope>NUCLEOTIDE SEQUENCE [LARGE SCALE GENOMIC DNA]</scope>
    <source>
        <strain evidence="15">CCUG 61485</strain>
    </source>
</reference>
<organism evidence="14 15">
    <name type="scientific">Namhaeicola litoreus</name>
    <dbReference type="NCBI Taxonomy" id="1052145"/>
    <lineage>
        <taxon>Bacteria</taxon>
        <taxon>Pseudomonadati</taxon>
        <taxon>Bacteroidota</taxon>
        <taxon>Flavobacteriia</taxon>
        <taxon>Flavobacteriales</taxon>
        <taxon>Flavobacteriaceae</taxon>
        <taxon>Namhaeicola</taxon>
    </lineage>
</organism>
<evidence type="ECO:0000256" key="3">
    <source>
        <dbReference type="ARBA" id="ARBA00022452"/>
    </source>
</evidence>
<feature type="domain" description="TonB-dependent receptor-like beta-barrel" evidence="12">
    <location>
        <begin position="244"/>
        <end position="677"/>
    </location>
</feature>
<dbReference type="RefSeq" id="WP_377178147.1">
    <property type="nucleotide sequence ID" value="NZ_JBHTMY010000003.1"/>
</dbReference>
<keyword evidence="5" id="KW-0732">Signal</keyword>
<dbReference type="InterPro" id="IPR012910">
    <property type="entry name" value="Plug_dom"/>
</dbReference>
<accession>A0ABW3Y1I3</accession>
<dbReference type="SUPFAM" id="SSF49464">
    <property type="entry name" value="Carboxypeptidase regulatory domain-like"/>
    <property type="match status" value="1"/>
</dbReference>
<keyword evidence="7 10" id="KW-0472">Membrane</keyword>
<evidence type="ECO:0000259" key="13">
    <source>
        <dbReference type="Pfam" id="PF07715"/>
    </source>
</evidence>
<keyword evidence="6 11" id="KW-0798">TonB box</keyword>
<dbReference type="Gene3D" id="2.170.130.10">
    <property type="entry name" value="TonB-dependent receptor, plug domain"/>
    <property type="match status" value="1"/>
</dbReference>
<dbReference type="PANTHER" id="PTHR30069">
    <property type="entry name" value="TONB-DEPENDENT OUTER MEMBRANE RECEPTOR"/>
    <property type="match status" value="1"/>
</dbReference>
<comment type="similarity">
    <text evidence="10 11">Belongs to the TonB-dependent receptor family.</text>
</comment>
<sequence>MFGQKGSISGIVSFQNQPQPYANIYVNEINKGSVSDENGVFEIPNIPYGLYTISVSILGFKTIKREIEIKNDEIYLDFKLEEIPSSLDEIVLSGTMKPVTKLESPIPVDVYSTSFFLKNPTPSIFESLQNVNGVRPQLNCNVCNTGDIHINGLEGPYTMVLIDGMPIVSGLSTVYGLTGIPQSLIERVEVVKGPASTLYGSEAVGGLINIITKNTLSAPSVSADIFASGWGELNTDIGLKYNLGSSAQGLLGVNYFNYQNPIDNNEDGFTDLTLQNRISIFNKFNFERKNNRIFSLAARYIYENRWGGQMIWSPEDRGSDEIYGESIYTNRWETFGIYQIPSSEQILFQFSFNGHKQDSYYGDTPFMADQIIGFGQLTWSKLIRKHDLLLGTSYRYTFYDDNTTATFNNQENKNMPSIIQLPGVFLQDEIRLNHQNKLVLAARYDYNSIHGNIFTPRFNYKWNSENQKNILRISMGNGFRIANVFTEDHAALTGARDVVFEEDLDPETSYNVNVNFVKKIFTSRNAFIGLDASAFYTYFNNRILPDYETNPNQIIYANLDGYSVSKGVSGNADITFSSGLKILTGFTLMDVSVNENGESYKQLLTESFQGVWSVSYPIPNWGVNLDYTGNLFGPMRLPLLGELDDRDEYSPWFSIQNIQITKFIGSYWQLYGGVKNLLNFVPPANSIARAFDPFDKDVIFDENGQVVPTPNNPNALTFDPTYVYASNQGIRAFFGIRYTLR</sequence>
<keyword evidence="2 10" id="KW-0813">Transport</keyword>
<evidence type="ECO:0000256" key="5">
    <source>
        <dbReference type="ARBA" id="ARBA00022729"/>
    </source>
</evidence>
<proteinExistence type="inferred from homology"/>
<keyword evidence="8 14" id="KW-0675">Receptor</keyword>
<evidence type="ECO:0000259" key="12">
    <source>
        <dbReference type="Pfam" id="PF00593"/>
    </source>
</evidence>
<keyword evidence="3 10" id="KW-1134">Transmembrane beta strand</keyword>
<keyword evidence="9 10" id="KW-0998">Cell outer membrane</keyword>
<dbReference type="Pfam" id="PF13715">
    <property type="entry name" value="CarbopepD_reg_2"/>
    <property type="match status" value="1"/>
</dbReference>
<feature type="domain" description="TonB-dependent receptor plug" evidence="13">
    <location>
        <begin position="101"/>
        <end position="206"/>
    </location>
</feature>
<dbReference type="Pfam" id="PF07715">
    <property type="entry name" value="Plug"/>
    <property type="match status" value="1"/>
</dbReference>
<evidence type="ECO:0000256" key="6">
    <source>
        <dbReference type="ARBA" id="ARBA00023077"/>
    </source>
</evidence>
<evidence type="ECO:0000313" key="14">
    <source>
        <dbReference type="EMBL" id="MFD1315713.1"/>
    </source>
</evidence>
<dbReference type="Gene3D" id="2.60.40.1120">
    <property type="entry name" value="Carboxypeptidase-like, regulatory domain"/>
    <property type="match status" value="1"/>
</dbReference>
<dbReference type="Gene3D" id="2.40.170.20">
    <property type="entry name" value="TonB-dependent receptor, beta-barrel domain"/>
    <property type="match status" value="1"/>
</dbReference>
<dbReference type="InterPro" id="IPR008969">
    <property type="entry name" value="CarboxyPept-like_regulatory"/>
</dbReference>
<name>A0ABW3Y1I3_9FLAO</name>
<evidence type="ECO:0000256" key="11">
    <source>
        <dbReference type="RuleBase" id="RU003357"/>
    </source>
</evidence>
<evidence type="ECO:0000256" key="8">
    <source>
        <dbReference type="ARBA" id="ARBA00023170"/>
    </source>
</evidence>
<dbReference type="InterPro" id="IPR000531">
    <property type="entry name" value="Beta-barrel_TonB"/>
</dbReference>
<evidence type="ECO:0000256" key="10">
    <source>
        <dbReference type="PROSITE-ProRule" id="PRU01360"/>
    </source>
</evidence>
<dbReference type="PROSITE" id="PS52016">
    <property type="entry name" value="TONB_DEPENDENT_REC_3"/>
    <property type="match status" value="1"/>
</dbReference>
<protein>
    <submittedName>
        <fullName evidence="14">TonB-dependent receptor domain-containing protein</fullName>
    </submittedName>
</protein>
<keyword evidence="15" id="KW-1185">Reference proteome</keyword>
<evidence type="ECO:0000256" key="9">
    <source>
        <dbReference type="ARBA" id="ARBA00023237"/>
    </source>
</evidence>
<comment type="subcellular location">
    <subcellularLocation>
        <location evidence="1 10">Cell outer membrane</location>
        <topology evidence="1 10">Multi-pass membrane protein</topology>
    </subcellularLocation>
</comment>
<evidence type="ECO:0000256" key="7">
    <source>
        <dbReference type="ARBA" id="ARBA00023136"/>
    </source>
</evidence>
<gene>
    <name evidence="14" type="ORF">ACFQ39_08810</name>
</gene>
<evidence type="ECO:0000256" key="1">
    <source>
        <dbReference type="ARBA" id="ARBA00004571"/>
    </source>
</evidence>